<accession>A0ABS0GJ77</accession>
<evidence type="ECO:0000256" key="1">
    <source>
        <dbReference type="SAM" id="Phobius"/>
    </source>
</evidence>
<gene>
    <name evidence="2" type="ORF">I1A42_18710</name>
</gene>
<feature type="transmembrane region" description="Helical" evidence="1">
    <location>
        <begin position="126"/>
        <end position="147"/>
    </location>
</feature>
<keyword evidence="1" id="KW-0812">Transmembrane</keyword>
<evidence type="ECO:0000313" key="2">
    <source>
        <dbReference type="EMBL" id="MBF9002507.1"/>
    </source>
</evidence>
<keyword evidence="1" id="KW-1133">Transmembrane helix</keyword>
<reference evidence="2 3" key="1">
    <citation type="submission" date="2020-11" db="EMBL/GenBank/DDBJ databases">
        <title>Vibrio nitrifigilis sp. nov., a marine nitrogen-fixing bacterium isolated from the lagoon sediment of an islet inside an atoll.</title>
        <authorList>
            <person name="Wang L.-T."/>
            <person name="Shieh W.Y."/>
        </authorList>
    </citation>
    <scope>NUCLEOTIDE SEQUENCE [LARGE SCALE GENOMIC DNA]</scope>
    <source>
        <strain evidence="2 3">NFV-1</strain>
    </source>
</reference>
<protein>
    <recommendedName>
        <fullName evidence="4">DUF340 domain-containing protein</fullName>
    </recommendedName>
</protein>
<dbReference type="RefSeq" id="WP_196124388.1">
    <property type="nucleotide sequence ID" value="NZ_JADPMR010000004.1"/>
</dbReference>
<proteinExistence type="predicted"/>
<evidence type="ECO:0008006" key="4">
    <source>
        <dbReference type="Google" id="ProtNLM"/>
    </source>
</evidence>
<dbReference type="EMBL" id="JADPMR010000004">
    <property type="protein sequence ID" value="MBF9002507.1"/>
    <property type="molecule type" value="Genomic_DNA"/>
</dbReference>
<organism evidence="2 3">
    <name type="scientific">Vibrio nitrifigilis</name>
    <dbReference type="NCBI Taxonomy" id="2789781"/>
    <lineage>
        <taxon>Bacteria</taxon>
        <taxon>Pseudomonadati</taxon>
        <taxon>Pseudomonadota</taxon>
        <taxon>Gammaproteobacteria</taxon>
        <taxon>Vibrionales</taxon>
        <taxon>Vibrionaceae</taxon>
        <taxon>Vibrio</taxon>
    </lineage>
</organism>
<feature type="transmembrane region" description="Helical" evidence="1">
    <location>
        <begin position="44"/>
        <end position="61"/>
    </location>
</feature>
<keyword evidence="3" id="KW-1185">Reference proteome</keyword>
<name>A0ABS0GJ77_9VIBR</name>
<dbReference type="Proteomes" id="UP000597206">
    <property type="component" value="Unassembled WGS sequence"/>
</dbReference>
<feature type="transmembrane region" description="Helical" evidence="1">
    <location>
        <begin position="12"/>
        <end position="32"/>
    </location>
</feature>
<evidence type="ECO:0000313" key="3">
    <source>
        <dbReference type="Proteomes" id="UP000597206"/>
    </source>
</evidence>
<sequence length="157" mass="16962">MTQSKSVIHTLVDSLWILSATIIVMAVGIWVGYGSSPVEQLPPLILYLIISLLGIFLAEVLPIPFPAVGWVALLGVLISIPDFLPHADELVELSNRVPFISTATVALTFAGISVGKDWKQFKRVGWRGIILSFFVFSGTYLGSALVAELVLRVTGVV</sequence>
<keyword evidence="1" id="KW-0472">Membrane</keyword>
<comment type="caution">
    <text evidence="2">The sequence shown here is derived from an EMBL/GenBank/DDBJ whole genome shotgun (WGS) entry which is preliminary data.</text>
</comment>
<feature type="transmembrane region" description="Helical" evidence="1">
    <location>
        <begin position="96"/>
        <end position="114"/>
    </location>
</feature>